<comment type="caution">
    <text evidence="4">The sequence shown here is derived from an EMBL/GenBank/DDBJ whole genome shotgun (WGS) entry which is preliminary data.</text>
</comment>
<dbReference type="PANTHER" id="PTHR16305:SF28">
    <property type="entry name" value="GUANYLATE CYCLASE DOMAIN-CONTAINING PROTEIN"/>
    <property type="match status" value="1"/>
</dbReference>
<dbReference type="SUPFAM" id="SSF46894">
    <property type="entry name" value="C-terminal effector domain of the bipartite response regulators"/>
    <property type="match status" value="1"/>
</dbReference>
<dbReference type="Proteomes" id="UP001612741">
    <property type="component" value="Unassembled WGS sequence"/>
</dbReference>
<dbReference type="InterPro" id="IPR041664">
    <property type="entry name" value="AAA_16"/>
</dbReference>
<name>A0ABW7YQ47_9ACTN</name>
<dbReference type="PROSITE" id="PS00622">
    <property type="entry name" value="HTH_LUXR_1"/>
    <property type="match status" value="1"/>
</dbReference>
<dbReference type="PRINTS" id="PR00038">
    <property type="entry name" value="HTHLUXR"/>
</dbReference>
<dbReference type="InterPro" id="IPR000792">
    <property type="entry name" value="Tscrpt_reg_LuxR_C"/>
</dbReference>
<dbReference type="Pfam" id="PF00196">
    <property type="entry name" value="GerE"/>
    <property type="match status" value="1"/>
</dbReference>
<dbReference type="InterPro" id="IPR036388">
    <property type="entry name" value="WH-like_DNA-bd_sf"/>
</dbReference>
<evidence type="ECO:0000313" key="4">
    <source>
        <dbReference type="EMBL" id="MFI6498039.1"/>
    </source>
</evidence>
<dbReference type="RefSeq" id="WP_397081299.1">
    <property type="nucleotide sequence ID" value="NZ_JBITGY010000003.1"/>
</dbReference>
<gene>
    <name evidence="4" type="ORF">ACIBG2_11665</name>
</gene>
<organism evidence="4 5">
    <name type="scientific">Nonomuraea typhae</name>
    <dbReference type="NCBI Taxonomy" id="2603600"/>
    <lineage>
        <taxon>Bacteria</taxon>
        <taxon>Bacillati</taxon>
        <taxon>Actinomycetota</taxon>
        <taxon>Actinomycetes</taxon>
        <taxon>Streptosporangiales</taxon>
        <taxon>Streptosporangiaceae</taxon>
        <taxon>Nonomuraea</taxon>
    </lineage>
</organism>
<dbReference type="InterPro" id="IPR027417">
    <property type="entry name" value="P-loop_NTPase"/>
</dbReference>
<evidence type="ECO:0000256" key="1">
    <source>
        <dbReference type="ARBA" id="ARBA00022741"/>
    </source>
</evidence>
<dbReference type="PANTHER" id="PTHR16305">
    <property type="entry name" value="TESTICULAR SOLUBLE ADENYLYL CYCLASE"/>
    <property type="match status" value="1"/>
</dbReference>
<accession>A0ABW7YQ47</accession>
<proteinExistence type="predicted"/>
<dbReference type="Pfam" id="PF13191">
    <property type="entry name" value="AAA_16"/>
    <property type="match status" value="1"/>
</dbReference>
<evidence type="ECO:0000259" key="3">
    <source>
        <dbReference type="PROSITE" id="PS50043"/>
    </source>
</evidence>
<dbReference type="SUPFAM" id="SSF52540">
    <property type="entry name" value="P-loop containing nucleoside triphosphate hydrolases"/>
    <property type="match status" value="1"/>
</dbReference>
<keyword evidence="2" id="KW-0067">ATP-binding</keyword>
<reference evidence="4 5" key="1">
    <citation type="submission" date="2024-10" db="EMBL/GenBank/DDBJ databases">
        <title>The Natural Products Discovery Center: Release of the First 8490 Sequenced Strains for Exploring Actinobacteria Biosynthetic Diversity.</title>
        <authorList>
            <person name="Kalkreuter E."/>
            <person name="Kautsar S.A."/>
            <person name="Yang D."/>
            <person name="Bader C.D."/>
            <person name="Teijaro C.N."/>
            <person name="Fluegel L."/>
            <person name="Davis C.M."/>
            <person name="Simpson J.R."/>
            <person name="Lauterbach L."/>
            <person name="Steele A.D."/>
            <person name="Gui C."/>
            <person name="Meng S."/>
            <person name="Li G."/>
            <person name="Viehrig K."/>
            <person name="Ye F."/>
            <person name="Su P."/>
            <person name="Kiefer A.F."/>
            <person name="Nichols A."/>
            <person name="Cepeda A.J."/>
            <person name="Yan W."/>
            <person name="Fan B."/>
            <person name="Jiang Y."/>
            <person name="Adhikari A."/>
            <person name="Zheng C.-J."/>
            <person name="Schuster L."/>
            <person name="Cowan T.M."/>
            <person name="Smanski M.J."/>
            <person name="Chevrette M.G."/>
            <person name="De Carvalho L.P.S."/>
            <person name="Shen B."/>
        </authorList>
    </citation>
    <scope>NUCLEOTIDE SEQUENCE [LARGE SCALE GENOMIC DNA]</scope>
    <source>
        <strain evidence="4 5">NPDC050545</strain>
    </source>
</reference>
<dbReference type="CDD" id="cd06170">
    <property type="entry name" value="LuxR_C_like"/>
    <property type="match status" value="1"/>
</dbReference>
<keyword evidence="1" id="KW-0547">Nucleotide-binding</keyword>
<dbReference type="EMBL" id="JBITGY010000003">
    <property type="protein sequence ID" value="MFI6498039.1"/>
    <property type="molecule type" value="Genomic_DNA"/>
</dbReference>
<dbReference type="SUPFAM" id="SSF48452">
    <property type="entry name" value="TPR-like"/>
    <property type="match status" value="1"/>
</dbReference>
<evidence type="ECO:0000256" key="2">
    <source>
        <dbReference type="ARBA" id="ARBA00022840"/>
    </source>
</evidence>
<dbReference type="InterPro" id="IPR011990">
    <property type="entry name" value="TPR-like_helical_dom_sf"/>
</dbReference>
<dbReference type="Gene3D" id="1.10.10.10">
    <property type="entry name" value="Winged helix-like DNA-binding domain superfamily/Winged helix DNA-binding domain"/>
    <property type="match status" value="1"/>
</dbReference>
<dbReference type="SMART" id="SM00421">
    <property type="entry name" value="HTH_LUXR"/>
    <property type="match status" value="1"/>
</dbReference>
<evidence type="ECO:0000313" key="5">
    <source>
        <dbReference type="Proteomes" id="UP001612741"/>
    </source>
</evidence>
<sequence length="892" mass="97318">MHELVGRSREVQFVRSALKRTLEGARECVVVEGPSGVGKSCLLDAAVEQAAKLGMATAVGCATELDRAVPLTTLLCALRDENAPGLIPADLKRLDAQRLGTVDLLRERIVQYAERRGLLIAIDDAHMADEFTALAIRLLVPATASARVMWLITRRSTPAHGVVQDTIDRLIEHNARRLQLGPFDGETIARFCTLVLGAEPHPDILALASRTEGDPSLLAVLLAGLRDTDRVHLSDGVACLRLGNLPPAFLDSVDRRLHVLSPEARHLLDTASVFARPFTVHEIAILQKRPVTDLFRGVREAVQAGALLEYGSGLVFQQDLVREAIHERLAAPLRVALHREVVRVLVAGRAEPGEIVRHVVQAGWSGDELVTQLREGIDRGVKAPSGLLVDIVRLLLSTGNLREVRDFLDCFLDDVEARRLACLLLELAEAATLAGEDIDLYDLTSRALDRQDISEPVRAQMHIVCAHGLLQTGDTDAADRLASAAMESGLRAGEPNYRVMGTVARSVAASAEGRLTDALKHAQEAVYVSETDASETEWHQPQLWLARSLITCDRFEEAEAVLDAIDLRGPAWSKALRQYSRAVLRMAAGRLDEATVELKVIPVAEQFQVCHARPLALLGHIALVRRDIRAAQHHLRLAERLVAGDRYQAPEVSWRLALLHDAEQRPQEALAAAADLYEKLPLTPLVLVEAPEAAVELTRIALRAGARPQAEIVVSAIRRLRQRNPYVPSIAGAAAHAEGLLHDDPTALRAAVDAYRDSPRALAKTMAMEDAAKAEAGREHRPEATAPRQKALDRYAVAGKIYEPGRQDAPARTPAASTRARDGLGSLTEAELRVVALVAEGLTNREVAGRLYLSPHTVDSHLRSSFAKLGVSSRVQLTREFVLSKDNYPEKT</sequence>
<protein>
    <submittedName>
        <fullName evidence="4">AAA family ATPase</fullName>
    </submittedName>
</protein>
<dbReference type="Gene3D" id="3.40.50.300">
    <property type="entry name" value="P-loop containing nucleotide triphosphate hydrolases"/>
    <property type="match status" value="1"/>
</dbReference>
<feature type="domain" description="HTH luxR-type" evidence="3">
    <location>
        <begin position="820"/>
        <end position="885"/>
    </location>
</feature>
<dbReference type="PROSITE" id="PS50043">
    <property type="entry name" value="HTH_LUXR_2"/>
    <property type="match status" value="1"/>
</dbReference>
<keyword evidence="5" id="KW-1185">Reference proteome</keyword>
<dbReference type="InterPro" id="IPR016032">
    <property type="entry name" value="Sig_transdc_resp-reg_C-effctor"/>
</dbReference>